<evidence type="ECO:0000313" key="2">
    <source>
        <dbReference type="Proteomes" id="UP000735302"/>
    </source>
</evidence>
<comment type="caution">
    <text evidence="1">The sequence shown here is derived from an EMBL/GenBank/DDBJ whole genome shotgun (WGS) entry which is preliminary data.</text>
</comment>
<dbReference type="AlphaFoldDB" id="A0AAV4AC89"/>
<sequence>MYGDLPVLHVDITLTGKEGRDADSLKAPAIKDLRHFRFLRPAEIFLSYNLSGVKTFEYPVIIDVQRRNTSNIIINSSCVFITLPPSTVETIVLDIRSDDKIPVMAKLNYTDKLFQFDDVR</sequence>
<keyword evidence="2" id="KW-1185">Reference proteome</keyword>
<reference evidence="1 2" key="1">
    <citation type="journal article" date="2021" name="Elife">
        <title>Chloroplast acquisition without the gene transfer in kleptoplastic sea slugs, Plakobranchus ocellatus.</title>
        <authorList>
            <person name="Maeda T."/>
            <person name="Takahashi S."/>
            <person name="Yoshida T."/>
            <person name="Shimamura S."/>
            <person name="Takaki Y."/>
            <person name="Nagai Y."/>
            <person name="Toyoda A."/>
            <person name="Suzuki Y."/>
            <person name="Arimoto A."/>
            <person name="Ishii H."/>
            <person name="Satoh N."/>
            <person name="Nishiyama T."/>
            <person name="Hasebe M."/>
            <person name="Maruyama T."/>
            <person name="Minagawa J."/>
            <person name="Obokata J."/>
            <person name="Shigenobu S."/>
        </authorList>
    </citation>
    <scope>NUCLEOTIDE SEQUENCE [LARGE SCALE GENOMIC DNA]</scope>
</reference>
<accession>A0AAV4AC89</accession>
<name>A0AAV4AC89_9GAST</name>
<proteinExistence type="predicted"/>
<organism evidence="1 2">
    <name type="scientific">Plakobranchus ocellatus</name>
    <dbReference type="NCBI Taxonomy" id="259542"/>
    <lineage>
        <taxon>Eukaryota</taxon>
        <taxon>Metazoa</taxon>
        <taxon>Spiralia</taxon>
        <taxon>Lophotrochozoa</taxon>
        <taxon>Mollusca</taxon>
        <taxon>Gastropoda</taxon>
        <taxon>Heterobranchia</taxon>
        <taxon>Euthyneura</taxon>
        <taxon>Panpulmonata</taxon>
        <taxon>Sacoglossa</taxon>
        <taxon>Placobranchoidea</taxon>
        <taxon>Plakobranchidae</taxon>
        <taxon>Plakobranchus</taxon>
    </lineage>
</organism>
<dbReference type="Proteomes" id="UP000735302">
    <property type="component" value="Unassembled WGS sequence"/>
</dbReference>
<evidence type="ECO:0000313" key="1">
    <source>
        <dbReference type="EMBL" id="GFO04512.1"/>
    </source>
</evidence>
<gene>
    <name evidence="1" type="ORF">PoB_003101700</name>
</gene>
<dbReference type="EMBL" id="BLXT01003739">
    <property type="protein sequence ID" value="GFO04512.1"/>
    <property type="molecule type" value="Genomic_DNA"/>
</dbReference>
<protein>
    <submittedName>
        <fullName evidence="1">Uncharacterized protein</fullName>
    </submittedName>
</protein>